<dbReference type="InterPro" id="IPR009678">
    <property type="entry name" value="Phage_tail_completion_R"/>
</dbReference>
<organism evidence="1 2">
    <name type="scientific">Pseudomonas aestuarii</name>
    <dbReference type="NCBI Taxonomy" id="3018340"/>
    <lineage>
        <taxon>Bacteria</taxon>
        <taxon>Pseudomonadati</taxon>
        <taxon>Pseudomonadota</taxon>
        <taxon>Gammaproteobacteria</taxon>
        <taxon>Pseudomonadales</taxon>
        <taxon>Pseudomonadaceae</taxon>
        <taxon>Pseudomonas</taxon>
    </lineage>
</organism>
<keyword evidence="2" id="KW-1185">Reference proteome</keyword>
<proteinExistence type="predicted"/>
<sequence length="177" mass="19601">MNKPQSLRDHLLGAITELRHNPDRLMVFVDQGTVRSTAAAGLSFEYSYSLQLLLTDFAGSPNTVVVPLLAWLLVNQSELLTNLELGKDSITFEVDVLDNAKVDMAISLPLTERVLVKRQEDGQLLISYPGEPQYTEQLPAQTYQLYADGILQAEWESAPPTPIGVDLESPQIKRPAP</sequence>
<gene>
    <name evidence="1" type="ORF">PH586_08940</name>
</gene>
<comment type="caution">
    <text evidence="1">The sequence shown here is derived from an EMBL/GenBank/DDBJ whole genome shotgun (WGS) entry which is preliminary data.</text>
</comment>
<evidence type="ECO:0000313" key="2">
    <source>
        <dbReference type="Proteomes" id="UP001212042"/>
    </source>
</evidence>
<name>A0ABT4XE96_9PSED</name>
<dbReference type="RefSeq" id="WP_271347404.1">
    <property type="nucleotide sequence ID" value="NZ_JAQJZJ010000003.1"/>
</dbReference>
<evidence type="ECO:0000313" key="1">
    <source>
        <dbReference type="EMBL" id="MDA7086502.1"/>
    </source>
</evidence>
<dbReference type="Pfam" id="PF06891">
    <property type="entry name" value="P2_Phage_GpR"/>
    <property type="match status" value="1"/>
</dbReference>
<accession>A0ABT4XE96</accession>
<reference evidence="1 2" key="1">
    <citation type="submission" date="2023-01" db="EMBL/GenBank/DDBJ databases">
        <title>Pseudomonas SA3-5T sp. nov., isolated from tidal flat sediment.</title>
        <authorList>
            <person name="Kim H.S."/>
            <person name="Kim J.-S."/>
            <person name="Suh M.K."/>
            <person name="Eom M.K."/>
            <person name="Lee J.-S."/>
        </authorList>
    </citation>
    <scope>NUCLEOTIDE SEQUENCE [LARGE SCALE GENOMIC DNA]</scope>
    <source>
        <strain evidence="1 2">SA3-5</strain>
    </source>
</reference>
<dbReference type="Proteomes" id="UP001212042">
    <property type="component" value="Unassembled WGS sequence"/>
</dbReference>
<protein>
    <submittedName>
        <fullName evidence="1">Phage tail protein</fullName>
    </submittedName>
</protein>
<dbReference type="EMBL" id="JAQJZJ010000003">
    <property type="protein sequence ID" value="MDA7086502.1"/>
    <property type="molecule type" value="Genomic_DNA"/>
</dbReference>